<protein>
    <submittedName>
        <fullName evidence="1">Uncharacterized protein</fullName>
    </submittedName>
</protein>
<sequence length="79" mass="8609">MAARGPILRASRRPVSQINRNVALCYSAASRSHFVQIERLEAPARASSKVVLVKGDSHFQHAIKQVQGASTLSAALLWQ</sequence>
<organism evidence="1 2">
    <name type="scientific">Riccia fluitans</name>
    <dbReference type="NCBI Taxonomy" id="41844"/>
    <lineage>
        <taxon>Eukaryota</taxon>
        <taxon>Viridiplantae</taxon>
        <taxon>Streptophyta</taxon>
        <taxon>Embryophyta</taxon>
        <taxon>Marchantiophyta</taxon>
        <taxon>Marchantiopsida</taxon>
        <taxon>Marchantiidae</taxon>
        <taxon>Marchantiales</taxon>
        <taxon>Ricciaceae</taxon>
        <taxon>Riccia</taxon>
    </lineage>
</organism>
<reference evidence="1 2" key="1">
    <citation type="submission" date="2024-09" db="EMBL/GenBank/DDBJ databases">
        <title>Chromosome-scale assembly of Riccia fluitans.</title>
        <authorList>
            <person name="Paukszto L."/>
            <person name="Sawicki J."/>
            <person name="Karawczyk K."/>
            <person name="Piernik-Szablinska J."/>
            <person name="Szczecinska M."/>
            <person name="Mazdziarz M."/>
        </authorList>
    </citation>
    <scope>NUCLEOTIDE SEQUENCE [LARGE SCALE GENOMIC DNA]</scope>
    <source>
        <strain evidence="1">Rf_01</strain>
        <tissue evidence="1">Aerial parts of the thallus</tissue>
    </source>
</reference>
<name>A0ABD1Z062_9MARC</name>
<keyword evidence="2" id="KW-1185">Reference proteome</keyword>
<proteinExistence type="predicted"/>
<dbReference type="AlphaFoldDB" id="A0ABD1Z062"/>
<dbReference type="Proteomes" id="UP001605036">
    <property type="component" value="Unassembled WGS sequence"/>
</dbReference>
<dbReference type="EMBL" id="JBHFFA010000003">
    <property type="protein sequence ID" value="KAL2635469.1"/>
    <property type="molecule type" value="Genomic_DNA"/>
</dbReference>
<evidence type="ECO:0000313" key="1">
    <source>
        <dbReference type="EMBL" id="KAL2635469.1"/>
    </source>
</evidence>
<accession>A0ABD1Z062</accession>
<evidence type="ECO:0000313" key="2">
    <source>
        <dbReference type="Proteomes" id="UP001605036"/>
    </source>
</evidence>
<comment type="caution">
    <text evidence="1">The sequence shown here is derived from an EMBL/GenBank/DDBJ whole genome shotgun (WGS) entry which is preliminary data.</text>
</comment>
<gene>
    <name evidence="1" type="ORF">R1flu_006948</name>
</gene>